<evidence type="ECO:0000259" key="3">
    <source>
        <dbReference type="Pfam" id="PF26291"/>
    </source>
</evidence>
<evidence type="ECO:0000313" key="5">
    <source>
        <dbReference type="Proteomes" id="UP001152622"/>
    </source>
</evidence>
<feature type="compositionally biased region" description="Acidic residues" evidence="1">
    <location>
        <begin position="23"/>
        <end position="43"/>
    </location>
</feature>
<evidence type="ECO:0000256" key="1">
    <source>
        <dbReference type="SAM" id="MobiDB-lite"/>
    </source>
</evidence>
<feature type="region of interest" description="Disordered" evidence="1">
    <location>
        <begin position="1"/>
        <end position="48"/>
    </location>
</feature>
<feature type="domain" description="eIF2D SWIB" evidence="3">
    <location>
        <begin position="162"/>
        <end position="212"/>
    </location>
</feature>
<dbReference type="OrthoDB" id="199771at2759"/>
<feature type="region of interest" description="Disordered" evidence="1">
    <location>
        <begin position="141"/>
        <end position="169"/>
    </location>
</feature>
<dbReference type="InterPro" id="IPR057429">
    <property type="entry name" value="WH_eIF2D"/>
</dbReference>
<dbReference type="PANTHER" id="PTHR12217:SF4">
    <property type="entry name" value="EUKARYOTIC TRANSLATION INITIATION FACTOR 2D"/>
    <property type="match status" value="1"/>
</dbReference>
<dbReference type="InterPro" id="IPR039757">
    <property type="entry name" value="EIF2D"/>
</dbReference>
<dbReference type="AlphaFoldDB" id="A0A9Q1G0W0"/>
<dbReference type="GO" id="GO:0001731">
    <property type="term" value="P:formation of translation preinitiation complex"/>
    <property type="evidence" value="ECO:0007669"/>
    <property type="project" value="InterPro"/>
</dbReference>
<dbReference type="InterPro" id="IPR058886">
    <property type="entry name" value="SWIB_eIF2D"/>
</dbReference>
<sequence>MSELNLAPREGAGEQGEAGEREENQEEEKEEQEHGDEDVEEEDSRSPQEQMDALLLQCFLHALKSKVKKSELPLLTSTFLRNHMITCCPSGKQLDIKKSSYKKLSKFLQCMQQQHHLLQVKELSKGVESIVQVDWKHPELRSFRPPEDRPKDGGSRREQWGDSQKRKGAVLSPGEIRTIVTEYVKKNELVHEINKNYVTIDPTLCDCLLEKS</sequence>
<dbReference type="InterPro" id="IPR036885">
    <property type="entry name" value="SWIB_MDM2_dom_sf"/>
</dbReference>
<keyword evidence="5" id="KW-1185">Reference proteome</keyword>
<protein>
    <submittedName>
        <fullName evidence="4">Uncharacterized protein</fullName>
    </submittedName>
</protein>
<evidence type="ECO:0000259" key="2">
    <source>
        <dbReference type="Pfam" id="PF25304"/>
    </source>
</evidence>
<dbReference type="Pfam" id="PF26291">
    <property type="entry name" value="SWIB_eIF2D"/>
    <property type="match status" value="1"/>
</dbReference>
<name>A0A9Q1G0W0_SYNKA</name>
<dbReference type="EMBL" id="JAINUF010000003">
    <property type="protein sequence ID" value="KAJ8370934.1"/>
    <property type="molecule type" value="Genomic_DNA"/>
</dbReference>
<dbReference type="Proteomes" id="UP001152622">
    <property type="component" value="Chromosome 3"/>
</dbReference>
<reference evidence="4" key="1">
    <citation type="journal article" date="2023" name="Science">
        <title>Genome structures resolve the early diversification of teleost fishes.</title>
        <authorList>
            <person name="Parey E."/>
            <person name="Louis A."/>
            <person name="Montfort J."/>
            <person name="Bouchez O."/>
            <person name="Roques C."/>
            <person name="Iampietro C."/>
            <person name="Lluch J."/>
            <person name="Castinel A."/>
            <person name="Donnadieu C."/>
            <person name="Desvignes T."/>
            <person name="Floi Bucao C."/>
            <person name="Jouanno E."/>
            <person name="Wen M."/>
            <person name="Mejri S."/>
            <person name="Dirks R."/>
            <person name="Jansen H."/>
            <person name="Henkel C."/>
            <person name="Chen W.J."/>
            <person name="Zahm M."/>
            <person name="Cabau C."/>
            <person name="Klopp C."/>
            <person name="Thompson A.W."/>
            <person name="Robinson-Rechavi M."/>
            <person name="Braasch I."/>
            <person name="Lecointre G."/>
            <person name="Bobe J."/>
            <person name="Postlethwait J.H."/>
            <person name="Berthelot C."/>
            <person name="Roest Crollius H."/>
            <person name="Guiguen Y."/>
        </authorList>
    </citation>
    <scope>NUCLEOTIDE SEQUENCE</scope>
    <source>
        <strain evidence="4">WJC10195</strain>
    </source>
</reference>
<proteinExistence type="predicted"/>
<dbReference type="SUPFAM" id="SSF47592">
    <property type="entry name" value="SWIB/MDM2 domain"/>
    <property type="match status" value="1"/>
</dbReference>
<gene>
    <name evidence="4" type="ORF">SKAU_G00109620</name>
</gene>
<comment type="caution">
    <text evidence="4">The sequence shown here is derived from an EMBL/GenBank/DDBJ whole genome shotgun (WGS) entry which is preliminary data.</text>
</comment>
<evidence type="ECO:0000313" key="4">
    <source>
        <dbReference type="EMBL" id="KAJ8370934.1"/>
    </source>
</evidence>
<feature type="compositionally biased region" description="Basic and acidic residues" evidence="1">
    <location>
        <begin position="141"/>
        <end position="165"/>
    </location>
</feature>
<organism evidence="4 5">
    <name type="scientific">Synaphobranchus kaupii</name>
    <name type="common">Kaup's arrowtooth eel</name>
    <dbReference type="NCBI Taxonomy" id="118154"/>
    <lineage>
        <taxon>Eukaryota</taxon>
        <taxon>Metazoa</taxon>
        <taxon>Chordata</taxon>
        <taxon>Craniata</taxon>
        <taxon>Vertebrata</taxon>
        <taxon>Euteleostomi</taxon>
        <taxon>Actinopterygii</taxon>
        <taxon>Neopterygii</taxon>
        <taxon>Teleostei</taxon>
        <taxon>Anguilliformes</taxon>
        <taxon>Synaphobranchidae</taxon>
        <taxon>Synaphobranchus</taxon>
    </lineage>
</organism>
<feature type="domain" description="eIF2D winged helix" evidence="2">
    <location>
        <begin position="52"/>
        <end position="134"/>
    </location>
</feature>
<dbReference type="Pfam" id="PF25304">
    <property type="entry name" value="WHD_eIF2D"/>
    <property type="match status" value="1"/>
</dbReference>
<dbReference type="PANTHER" id="PTHR12217">
    <property type="entry name" value="EUKARYOTIC TRANSLATION INITIATION FACTOR 2D"/>
    <property type="match status" value="1"/>
</dbReference>
<accession>A0A9Q1G0W0</accession>
<dbReference type="GO" id="GO:0003743">
    <property type="term" value="F:translation initiation factor activity"/>
    <property type="evidence" value="ECO:0007669"/>
    <property type="project" value="InterPro"/>
</dbReference>